<name>A0AAW2ZMN7_9EUKA</name>
<keyword evidence="2" id="KW-0732">Signal</keyword>
<sequence>MKLSGVIVLTALFAIISAASASEGKWFDRVMIVFFENAYYTTVLRNSIFSKTASLGSLLTNYKAITHPSQPNYLATISGSFWKKNTDSSVSVSNTTIVDLLEAKGLSWRSYQEDFPGDCFKKDRYPYVRKHNPFMTFENIRESASRCANIVNADNLWKDVSEKNLPDYMFYTPNMRNDGHDTGITGASKFLDKFINQIQTSGFLTQGRNLIVLTFDEDDYQHTNQVYTVLLGSMIKPGTKDNNAYDHYSILKTVQSNWDLPSLGRNDETATTFKF</sequence>
<evidence type="ECO:0000256" key="2">
    <source>
        <dbReference type="SAM" id="SignalP"/>
    </source>
</evidence>
<dbReference type="InterPro" id="IPR007312">
    <property type="entry name" value="Phosphoesterase"/>
</dbReference>
<protein>
    <submittedName>
        <fullName evidence="3">Acid phosphatase</fullName>
    </submittedName>
</protein>
<organism evidence="3 4">
    <name type="scientific">Acrasis kona</name>
    <dbReference type="NCBI Taxonomy" id="1008807"/>
    <lineage>
        <taxon>Eukaryota</taxon>
        <taxon>Discoba</taxon>
        <taxon>Heterolobosea</taxon>
        <taxon>Tetramitia</taxon>
        <taxon>Eutetramitia</taxon>
        <taxon>Acrasidae</taxon>
        <taxon>Acrasis</taxon>
    </lineage>
</organism>
<comment type="caution">
    <text evidence="3">The sequence shown here is derived from an EMBL/GenBank/DDBJ whole genome shotgun (WGS) entry which is preliminary data.</text>
</comment>
<dbReference type="PANTHER" id="PTHR31956:SF8">
    <property type="entry name" value="ACID PHOSPHATASE PHOA (AFU_ORTHOLOGUE AFUA_1G03570)"/>
    <property type="match status" value="1"/>
</dbReference>
<dbReference type="Proteomes" id="UP001431209">
    <property type="component" value="Unassembled WGS sequence"/>
</dbReference>
<dbReference type="GO" id="GO:0016788">
    <property type="term" value="F:hydrolase activity, acting on ester bonds"/>
    <property type="evidence" value="ECO:0007669"/>
    <property type="project" value="InterPro"/>
</dbReference>
<feature type="signal peptide" evidence="2">
    <location>
        <begin position="1"/>
        <end position="21"/>
    </location>
</feature>
<accession>A0AAW2ZMN7</accession>
<evidence type="ECO:0000313" key="3">
    <source>
        <dbReference type="EMBL" id="KAL0490648.1"/>
    </source>
</evidence>
<dbReference type="Gene3D" id="3.40.720.10">
    <property type="entry name" value="Alkaline Phosphatase, subunit A"/>
    <property type="match status" value="1"/>
</dbReference>
<keyword evidence="4" id="KW-1185">Reference proteome</keyword>
<dbReference type="PANTHER" id="PTHR31956">
    <property type="entry name" value="NON-SPECIFIC PHOSPHOLIPASE C4-RELATED"/>
    <property type="match status" value="1"/>
</dbReference>
<keyword evidence="1" id="KW-0378">Hydrolase</keyword>
<dbReference type="InterPro" id="IPR017850">
    <property type="entry name" value="Alkaline_phosphatase_core_sf"/>
</dbReference>
<evidence type="ECO:0000256" key="1">
    <source>
        <dbReference type="ARBA" id="ARBA00022801"/>
    </source>
</evidence>
<dbReference type="GO" id="GO:0009395">
    <property type="term" value="P:phospholipid catabolic process"/>
    <property type="evidence" value="ECO:0007669"/>
    <property type="project" value="TreeGrafter"/>
</dbReference>
<evidence type="ECO:0000313" key="4">
    <source>
        <dbReference type="Proteomes" id="UP001431209"/>
    </source>
</evidence>
<feature type="chain" id="PRO_5043452991" evidence="2">
    <location>
        <begin position="22"/>
        <end position="275"/>
    </location>
</feature>
<gene>
    <name evidence="3" type="ORF">AKO1_003975</name>
</gene>
<dbReference type="Pfam" id="PF04185">
    <property type="entry name" value="Phosphoesterase"/>
    <property type="match status" value="1"/>
</dbReference>
<dbReference type="EMBL" id="JAOPGA020001708">
    <property type="protein sequence ID" value="KAL0490648.1"/>
    <property type="molecule type" value="Genomic_DNA"/>
</dbReference>
<reference evidence="3 4" key="1">
    <citation type="submission" date="2024-03" db="EMBL/GenBank/DDBJ databases">
        <title>The Acrasis kona genome and developmental transcriptomes reveal deep origins of eukaryotic multicellular pathways.</title>
        <authorList>
            <person name="Sheikh S."/>
            <person name="Fu C.-J."/>
            <person name="Brown M.W."/>
            <person name="Baldauf S.L."/>
        </authorList>
    </citation>
    <scope>NUCLEOTIDE SEQUENCE [LARGE SCALE GENOMIC DNA]</scope>
    <source>
        <strain evidence="3 4">ATCC MYA-3509</strain>
    </source>
</reference>
<proteinExistence type="predicted"/>
<dbReference type="AlphaFoldDB" id="A0AAW2ZMN7"/>